<keyword evidence="4" id="KW-0276">Fatty acid metabolism</keyword>
<reference evidence="9 10" key="1">
    <citation type="submission" date="2018-11" db="EMBL/GenBank/DDBJ databases">
        <authorList>
            <consortium name="Pathogen Informatics"/>
        </authorList>
    </citation>
    <scope>NUCLEOTIDE SEQUENCE [LARGE SCALE GENOMIC DNA]</scope>
</reference>
<dbReference type="GO" id="GO:0004467">
    <property type="term" value="F:long-chain fatty acid-CoA ligase activity"/>
    <property type="evidence" value="ECO:0007669"/>
    <property type="project" value="UniProtKB-EC"/>
</dbReference>
<dbReference type="GO" id="GO:0005886">
    <property type="term" value="C:plasma membrane"/>
    <property type="evidence" value="ECO:0007669"/>
    <property type="project" value="TreeGrafter"/>
</dbReference>
<keyword evidence="10" id="KW-1185">Reference proteome</keyword>
<dbReference type="SUPFAM" id="SSF56801">
    <property type="entry name" value="Acetyl-CoA synthetase-like"/>
    <property type="match status" value="1"/>
</dbReference>
<evidence type="ECO:0000256" key="4">
    <source>
        <dbReference type="ARBA" id="ARBA00022832"/>
    </source>
</evidence>
<dbReference type="OrthoDB" id="1700726at2759"/>
<comment type="similarity">
    <text evidence="1">Belongs to the ATP-dependent AMP-binding enzyme family.</text>
</comment>
<dbReference type="EMBL" id="UYYB01098827">
    <property type="protein sequence ID" value="VDM77276.1"/>
    <property type="molecule type" value="Genomic_DNA"/>
</dbReference>
<evidence type="ECO:0000256" key="1">
    <source>
        <dbReference type="ARBA" id="ARBA00006432"/>
    </source>
</evidence>
<dbReference type="PRINTS" id="PR00154">
    <property type="entry name" value="AMPBINDING"/>
</dbReference>
<evidence type="ECO:0000256" key="7">
    <source>
        <dbReference type="ARBA" id="ARBA00036813"/>
    </source>
</evidence>
<evidence type="ECO:0000256" key="6">
    <source>
        <dbReference type="ARBA" id="ARBA00026121"/>
    </source>
</evidence>
<evidence type="ECO:0000313" key="10">
    <source>
        <dbReference type="Proteomes" id="UP000270094"/>
    </source>
</evidence>
<dbReference type="InterPro" id="IPR000873">
    <property type="entry name" value="AMP-dep_synth/lig_dom"/>
</dbReference>
<dbReference type="GO" id="GO:0005811">
    <property type="term" value="C:lipid droplet"/>
    <property type="evidence" value="ECO:0007669"/>
    <property type="project" value="TreeGrafter"/>
</dbReference>
<keyword evidence="3" id="KW-0547">Nucleotide-binding</keyword>
<proteinExistence type="inferred from homology"/>
<dbReference type="InterPro" id="IPR020845">
    <property type="entry name" value="AMP-binding_CS"/>
</dbReference>
<gene>
    <name evidence="9" type="ORF">SVUK_LOCUS12274</name>
</gene>
<dbReference type="GO" id="GO:0035336">
    <property type="term" value="P:long-chain fatty-acyl-CoA metabolic process"/>
    <property type="evidence" value="ECO:0007669"/>
    <property type="project" value="TreeGrafter"/>
</dbReference>
<dbReference type="InterPro" id="IPR042099">
    <property type="entry name" value="ANL_N_sf"/>
</dbReference>
<evidence type="ECO:0000259" key="8">
    <source>
        <dbReference type="Pfam" id="PF00501"/>
    </source>
</evidence>
<evidence type="ECO:0000256" key="5">
    <source>
        <dbReference type="ARBA" id="ARBA00022840"/>
    </source>
</evidence>
<dbReference type="GO" id="GO:0030182">
    <property type="term" value="P:neuron differentiation"/>
    <property type="evidence" value="ECO:0007669"/>
    <property type="project" value="TreeGrafter"/>
</dbReference>
<comment type="catalytic activity">
    <reaction evidence="7">
        <text>a long-chain fatty acid + ATP + CoA = a long-chain fatty acyl-CoA + AMP + diphosphate</text>
        <dbReference type="Rhea" id="RHEA:15421"/>
        <dbReference type="ChEBI" id="CHEBI:30616"/>
        <dbReference type="ChEBI" id="CHEBI:33019"/>
        <dbReference type="ChEBI" id="CHEBI:57287"/>
        <dbReference type="ChEBI" id="CHEBI:57560"/>
        <dbReference type="ChEBI" id="CHEBI:83139"/>
        <dbReference type="ChEBI" id="CHEBI:456215"/>
        <dbReference type="EC" id="6.2.1.3"/>
    </reaction>
</comment>
<evidence type="ECO:0000256" key="3">
    <source>
        <dbReference type="ARBA" id="ARBA00022741"/>
    </source>
</evidence>
<dbReference type="Gene3D" id="3.40.50.12780">
    <property type="entry name" value="N-terminal domain of ligase-like"/>
    <property type="match status" value="1"/>
</dbReference>
<keyword evidence="4" id="KW-0443">Lipid metabolism</keyword>
<keyword evidence="5" id="KW-0067">ATP-binding</keyword>
<dbReference type="Proteomes" id="UP000270094">
    <property type="component" value="Unassembled WGS sequence"/>
</dbReference>
<evidence type="ECO:0000313" key="9">
    <source>
        <dbReference type="EMBL" id="VDM77276.1"/>
    </source>
</evidence>
<dbReference type="PANTHER" id="PTHR43272">
    <property type="entry name" value="LONG-CHAIN-FATTY-ACID--COA LIGASE"/>
    <property type="match status" value="1"/>
</dbReference>
<accession>A0A3P7J2S6</accession>
<dbReference type="AlphaFoldDB" id="A0A3P7J2S6"/>
<feature type="non-terminal residue" evidence="9">
    <location>
        <position position="378"/>
    </location>
</feature>
<keyword evidence="2" id="KW-0436">Ligase</keyword>
<dbReference type="GO" id="GO:0005783">
    <property type="term" value="C:endoplasmic reticulum"/>
    <property type="evidence" value="ECO:0007669"/>
    <property type="project" value="TreeGrafter"/>
</dbReference>
<dbReference type="EC" id="6.2.1.3" evidence="6"/>
<dbReference type="PANTHER" id="PTHR43272:SF83">
    <property type="entry name" value="ACYL-COA SYNTHETASE LONG-CHAIN, ISOFORM J"/>
    <property type="match status" value="1"/>
</dbReference>
<dbReference type="InterPro" id="IPR020459">
    <property type="entry name" value="AMP-binding"/>
</dbReference>
<organism evidence="9 10">
    <name type="scientific">Strongylus vulgaris</name>
    <name type="common">Blood worm</name>
    <dbReference type="NCBI Taxonomy" id="40348"/>
    <lineage>
        <taxon>Eukaryota</taxon>
        <taxon>Metazoa</taxon>
        <taxon>Ecdysozoa</taxon>
        <taxon>Nematoda</taxon>
        <taxon>Chromadorea</taxon>
        <taxon>Rhabditida</taxon>
        <taxon>Rhabditina</taxon>
        <taxon>Rhabditomorpha</taxon>
        <taxon>Strongyloidea</taxon>
        <taxon>Strongylidae</taxon>
        <taxon>Strongylus</taxon>
    </lineage>
</organism>
<dbReference type="GO" id="GO:0005524">
    <property type="term" value="F:ATP binding"/>
    <property type="evidence" value="ECO:0007669"/>
    <property type="project" value="UniProtKB-KW"/>
</dbReference>
<feature type="domain" description="AMP-dependent synthetase/ligase" evidence="8">
    <location>
        <begin position="3"/>
        <end position="354"/>
    </location>
</feature>
<evidence type="ECO:0000256" key="2">
    <source>
        <dbReference type="ARBA" id="ARBA00022598"/>
    </source>
</evidence>
<protein>
    <recommendedName>
        <fullName evidence="6">long-chain-fatty-acid--CoA ligase</fullName>
        <ecNumber evidence="6">6.2.1.3</ecNumber>
    </recommendedName>
</protein>
<sequence>MGNYHWRTFEEVDRRTNMIASALISLGLKPKDEIVLFAETREEWMTTALACFKSSFPVVTVYATLGEEAVEYALSEVKPKVVFTSENLIPKVQKALKDGVSVETVIFFESPDPETDVIENKSTPTDVAVIMYTSGTTGNPKGVMITHENIVAAAAGQGDVIPLVENDTYIGYLPLAHILEVCGELVTLTKGVRIGYSSAQTLFDRAPKIKKGTRGDCFALKPTLMACVPAVMDRIHKAVIEEVNSNSLLFREMFKACYERKRARYEEGYTSFILNKFMNICFCCPVIQGYGLTETCGGGTLADAHDLSTGSVGPPLSCCEILLEEWQEAGYSPKNEKPQGEILIGGKNVALGYLNNEEKTKEDFVYRNNKRFFATGDI</sequence>
<dbReference type="PROSITE" id="PS00455">
    <property type="entry name" value="AMP_BINDING"/>
    <property type="match status" value="1"/>
</dbReference>
<dbReference type="Pfam" id="PF00501">
    <property type="entry name" value="AMP-binding"/>
    <property type="match status" value="1"/>
</dbReference>
<name>A0A3P7J2S6_STRVU</name>